<dbReference type="Proteomes" id="UP000186922">
    <property type="component" value="Unassembled WGS sequence"/>
</dbReference>
<keyword evidence="6 10" id="KW-0694">RNA-binding</keyword>
<comment type="catalytic activity">
    <reaction evidence="8 10">
        <text>guanosine(26) in tRNA + 2 S-adenosyl-L-methionine = N(2)-dimethylguanosine(26) in tRNA + 2 S-adenosyl-L-homocysteine + 2 H(+)</text>
        <dbReference type="Rhea" id="RHEA:43140"/>
        <dbReference type="Rhea" id="RHEA-COMP:10359"/>
        <dbReference type="Rhea" id="RHEA-COMP:10360"/>
        <dbReference type="ChEBI" id="CHEBI:15378"/>
        <dbReference type="ChEBI" id="CHEBI:57856"/>
        <dbReference type="ChEBI" id="CHEBI:59789"/>
        <dbReference type="ChEBI" id="CHEBI:74269"/>
        <dbReference type="ChEBI" id="CHEBI:74513"/>
        <dbReference type="EC" id="2.1.1.216"/>
    </reaction>
</comment>
<keyword evidence="2 10" id="KW-0489">Methyltransferase</keyword>
<dbReference type="EMBL" id="BDGG01000001">
    <property type="protein sequence ID" value="GAU89473.1"/>
    <property type="molecule type" value="Genomic_DNA"/>
</dbReference>
<evidence type="ECO:0000256" key="3">
    <source>
        <dbReference type="ARBA" id="ARBA00022679"/>
    </source>
</evidence>
<evidence type="ECO:0000313" key="12">
    <source>
        <dbReference type="EMBL" id="GAU89473.1"/>
    </source>
</evidence>
<evidence type="ECO:0000313" key="13">
    <source>
        <dbReference type="Proteomes" id="UP000186922"/>
    </source>
</evidence>
<dbReference type="NCBIfam" id="TIGR00308">
    <property type="entry name" value="TRM1"/>
    <property type="match status" value="1"/>
</dbReference>
<evidence type="ECO:0000256" key="4">
    <source>
        <dbReference type="ARBA" id="ARBA00022691"/>
    </source>
</evidence>
<keyword evidence="3 10" id="KW-0808">Transferase</keyword>
<dbReference type="CDD" id="cd02440">
    <property type="entry name" value="AdoMet_MTases"/>
    <property type="match status" value="1"/>
</dbReference>
<dbReference type="AlphaFoldDB" id="A0A1D1USX9"/>
<evidence type="ECO:0000256" key="5">
    <source>
        <dbReference type="ARBA" id="ARBA00022694"/>
    </source>
</evidence>
<dbReference type="InterPro" id="IPR029063">
    <property type="entry name" value="SAM-dependent_MTases_sf"/>
</dbReference>
<keyword evidence="13" id="KW-1185">Reference proteome</keyword>
<evidence type="ECO:0000256" key="7">
    <source>
        <dbReference type="ARBA" id="ARBA00039099"/>
    </source>
</evidence>
<dbReference type="Pfam" id="PF02005">
    <property type="entry name" value="TRM"/>
    <property type="match status" value="1"/>
</dbReference>
<dbReference type="FunFam" id="3.30.56.70:FF:000001">
    <property type="entry name" value="tRNA (guanine(26)-N(2))-dimethyltransferase"/>
    <property type="match status" value="1"/>
</dbReference>
<keyword evidence="1 10" id="KW-0820">tRNA-binding</keyword>
<dbReference type="PROSITE" id="PS51626">
    <property type="entry name" value="SAM_MT_TRM1"/>
    <property type="match status" value="1"/>
</dbReference>
<comment type="caution">
    <text evidence="12">The sequence shown here is derived from an EMBL/GenBank/DDBJ whole genome shotgun (WGS) entry which is preliminary data.</text>
</comment>
<dbReference type="Gene3D" id="3.40.50.150">
    <property type="entry name" value="Vaccinia Virus protein VP39"/>
    <property type="match status" value="1"/>
</dbReference>
<dbReference type="InterPro" id="IPR002905">
    <property type="entry name" value="Trm1"/>
</dbReference>
<proteinExistence type="inferred from homology"/>
<evidence type="ECO:0000256" key="1">
    <source>
        <dbReference type="ARBA" id="ARBA00022555"/>
    </source>
</evidence>
<organism evidence="12 13">
    <name type="scientific">Ramazzottius varieornatus</name>
    <name type="common">Water bear</name>
    <name type="synonym">Tardigrade</name>
    <dbReference type="NCBI Taxonomy" id="947166"/>
    <lineage>
        <taxon>Eukaryota</taxon>
        <taxon>Metazoa</taxon>
        <taxon>Ecdysozoa</taxon>
        <taxon>Tardigrada</taxon>
        <taxon>Eutardigrada</taxon>
        <taxon>Parachela</taxon>
        <taxon>Hypsibioidea</taxon>
        <taxon>Ramazzottiidae</taxon>
        <taxon>Ramazzottius</taxon>
    </lineage>
</organism>
<dbReference type="GO" id="GO:0005634">
    <property type="term" value="C:nucleus"/>
    <property type="evidence" value="ECO:0007669"/>
    <property type="project" value="TreeGrafter"/>
</dbReference>
<gene>
    <name evidence="12" type="primary">RvY_02021-1</name>
    <name evidence="12" type="synonym">RvY_02021.1</name>
    <name evidence="12" type="ORF">RvY_02021</name>
</gene>
<evidence type="ECO:0000256" key="8">
    <source>
        <dbReference type="ARBA" id="ARBA00051897"/>
    </source>
</evidence>
<keyword evidence="5 10" id="KW-0819">tRNA processing</keyword>
<dbReference type="GO" id="GO:0160104">
    <property type="term" value="F:tRNA (guanine(26)-N2)-dimethyltransferase activity"/>
    <property type="evidence" value="ECO:0007669"/>
    <property type="project" value="UniProtKB-UniRule"/>
</dbReference>
<dbReference type="PANTHER" id="PTHR10631">
    <property type="entry name" value="N 2 ,N 2 -DIMETHYLGUANOSINE TRNA METHYLTRANSFERASE"/>
    <property type="match status" value="1"/>
</dbReference>
<evidence type="ECO:0000256" key="2">
    <source>
        <dbReference type="ARBA" id="ARBA00022603"/>
    </source>
</evidence>
<reference evidence="12 13" key="1">
    <citation type="journal article" date="2016" name="Nat. Commun.">
        <title>Extremotolerant tardigrade genome and improved radiotolerance of human cultured cells by tardigrade-unique protein.</title>
        <authorList>
            <person name="Hashimoto T."/>
            <person name="Horikawa D.D."/>
            <person name="Saito Y."/>
            <person name="Kuwahara H."/>
            <person name="Kozuka-Hata H."/>
            <person name="Shin-I T."/>
            <person name="Minakuchi Y."/>
            <person name="Ohishi K."/>
            <person name="Motoyama A."/>
            <person name="Aizu T."/>
            <person name="Enomoto A."/>
            <person name="Kondo K."/>
            <person name="Tanaka S."/>
            <person name="Hara Y."/>
            <person name="Koshikawa S."/>
            <person name="Sagara H."/>
            <person name="Miura T."/>
            <person name="Yokobori S."/>
            <person name="Miyagawa K."/>
            <person name="Suzuki Y."/>
            <person name="Kubo T."/>
            <person name="Oyama M."/>
            <person name="Kohara Y."/>
            <person name="Fujiyama A."/>
            <person name="Arakawa K."/>
            <person name="Katayama T."/>
            <person name="Toyoda A."/>
            <person name="Kunieda T."/>
        </authorList>
    </citation>
    <scope>NUCLEOTIDE SEQUENCE [LARGE SCALE GENOMIC DNA]</scope>
    <source>
        <strain evidence="12 13">YOKOZUNA-1</strain>
    </source>
</reference>
<keyword evidence="4 10" id="KW-0949">S-adenosyl-L-methionine</keyword>
<sequence length="563" mass="62580">MIACSSALRTFRNIAGFCAVASSQQEFSRLLRPCIKGTRRFFSSPGHMEVVEGEADKTMIREGKAVLAAGVATDKVFYNPVQEFNRDLSCLVLSAFLDRFKIRLEEKQAKKQARRAENGNPNSEFPPFRARVLDAMAATGLRSCRYALQSPLVAEVVANDSDETACQAIRLNAEANNCADKVIVTHQDARRLMINSGFDEQWFHAVDLDPFGSASPFVEGALQCVADGGLLMATCTDTAILCGNFAEACYARYGATAVRNPAHHEISLRIVLYYLANRAMHHNKNIEPLISVREGHYVRVFLAVHRGAQEAKQVVMKASYMKNCTVCHNIQLQPICEPHKTAFYNASLSGGSTCDICGTVMKIGGPIWNANIHDNAFVTILLSNLDKDSSQYGTKDLLRGKLTMIQEELPDQPFYIQSKDIFKVVHCLPIPSRNFFSALHHAGYKYSPTHCELDSIKTNAPFDVVWDIIRCWVKQNPIAENRRSEPKIARILGPEPKIQANFTLHPDADFGSRKNKMLRFPTAGVKGPMARPKRLPWERSPPSTEDDTDAEVKKAKLDGNNGA</sequence>
<dbReference type="SUPFAM" id="SSF53335">
    <property type="entry name" value="S-adenosyl-L-methionine-dependent methyltransferases"/>
    <property type="match status" value="1"/>
</dbReference>
<evidence type="ECO:0000256" key="6">
    <source>
        <dbReference type="ARBA" id="ARBA00022884"/>
    </source>
</evidence>
<feature type="region of interest" description="Disordered" evidence="11">
    <location>
        <begin position="521"/>
        <end position="563"/>
    </location>
</feature>
<protein>
    <recommendedName>
        <fullName evidence="9 10">tRNA (guanine(26)-N(2))-dimethyltransferase</fullName>
        <ecNumber evidence="7 10">2.1.1.216</ecNumber>
    </recommendedName>
</protein>
<dbReference type="GO" id="GO:0000049">
    <property type="term" value="F:tRNA binding"/>
    <property type="evidence" value="ECO:0007669"/>
    <property type="project" value="UniProtKB-UniRule"/>
</dbReference>
<name>A0A1D1USX9_RAMVA</name>
<dbReference type="GO" id="GO:0002940">
    <property type="term" value="P:tRNA N2-guanine methylation"/>
    <property type="evidence" value="ECO:0007669"/>
    <property type="project" value="TreeGrafter"/>
</dbReference>
<dbReference type="STRING" id="947166.A0A1D1USX9"/>
<dbReference type="Gene3D" id="3.30.56.70">
    <property type="entry name" value="N2,N2-dimethylguanosine tRNA methyltransferase, C-terminal domain"/>
    <property type="match status" value="1"/>
</dbReference>
<dbReference type="PANTHER" id="PTHR10631:SF3">
    <property type="entry name" value="TRNA (GUANINE(26)-N(2))-DIMETHYLTRANSFERASE"/>
    <property type="match status" value="1"/>
</dbReference>
<dbReference type="EC" id="2.1.1.216" evidence="7 10"/>
<evidence type="ECO:0000256" key="9">
    <source>
        <dbReference type="ARBA" id="ARBA00074266"/>
    </source>
</evidence>
<dbReference type="InterPro" id="IPR042296">
    <property type="entry name" value="tRNA_met_Trm1_C"/>
</dbReference>
<evidence type="ECO:0000256" key="11">
    <source>
        <dbReference type="SAM" id="MobiDB-lite"/>
    </source>
</evidence>
<dbReference type="OrthoDB" id="6349953at2759"/>
<comment type="similarity">
    <text evidence="10">Belongs to the class I-like SAM-binding methyltransferase superfamily. Trm1 family.</text>
</comment>
<evidence type="ECO:0000256" key="10">
    <source>
        <dbReference type="PROSITE-ProRule" id="PRU00958"/>
    </source>
</evidence>
<accession>A0A1D1USX9</accession>